<evidence type="ECO:0000256" key="2">
    <source>
        <dbReference type="SAM" id="MobiDB-lite"/>
    </source>
</evidence>
<evidence type="ECO:0000256" key="1">
    <source>
        <dbReference type="ARBA" id="ARBA00017902"/>
    </source>
</evidence>
<dbReference type="AlphaFoldDB" id="A0AAJ6YPY8"/>
<dbReference type="PANTHER" id="PTHR31019">
    <property type="entry name" value="SMALL INTEGRAL MEMBRANE PROTEIN 14"/>
    <property type="match status" value="1"/>
</dbReference>
<evidence type="ECO:0000256" key="3">
    <source>
        <dbReference type="SAM" id="Phobius"/>
    </source>
</evidence>
<dbReference type="RefSeq" id="XP_011502045.1">
    <property type="nucleotide sequence ID" value="XM_011503743.1"/>
</dbReference>
<dbReference type="InterPro" id="IPR020309">
    <property type="entry name" value="Smim-14"/>
</dbReference>
<name>A0AAJ6YPY8_9HYME</name>
<feature type="transmembrane region" description="Helical" evidence="3">
    <location>
        <begin position="56"/>
        <end position="74"/>
    </location>
</feature>
<dbReference type="KEGG" id="csol:105365548"/>
<dbReference type="RefSeq" id="XP_011502044.1">
    <property type="nucleotide sequence ID" value="XM_011503742.1"/>
</dbReference>
<sequence>MSDEDEGFDLCACMWNHDLAMQRLLSILRQSQAYCTDNECLTMSRLPDPANISNDSRFMMVCLFAIFGMLLYALRPNSLRQLDSTKARDSDPDSDGEPPMPPPTIN</sequence>
<keyword evidence="3" id="KW-1133">Transmembrane helix</keyword>
<dbReference type="GO" id="GO:0005783">
    <property type="term" value="C:endoplasmic reticulum"/>
    <property type="evidence" value="ECO:0007669"/>
    <property type="project" value="TreeGrafter"/>
</dbReference>
<accession>A0AAJ6YPY8</accession>
<dbReference type="Proteomes" id="UP000695007">
    <property type="component" value="Unplaced"/>
</dbReference>
<protein>
    <recommendedName>
        <fullName evidence="1">Small integral membrane protein 14</fullName>
    </recommendedName>
</protein>
<evidence type="ECO:0000313" key="4">
    <source>
        <dbReference type="Proteomes" id="UP000695007"/>
    </source>
</evidence>
<organism evidence="4 6">
    <name type="scientific">Ceratosolen solmsi marchali</name>
    <dbReference type="NCBI Taxonomy" id="326594"/>
    <lineage>
        <taxon>Eukaryota</taxon>
        <taxon>Metazoa</taxon>
        <taxon>Ecdysozoa</taxon>
        <taxon>Arthropoda</taxon>
        <taxon>Hexapoda</taxon>
        <taxon>Insecta</taxon>
        <taxon>Pterygota</taxon>
        <taxon>Neoptera</taxon>
        <taxon>Endopterygota</taxon>
        <taxon>Hymenoptera</taxon>
        <taxon>Apocrita</taxon>
        <taxon>Proctotrupomorpha</taxon>
        <taxon>Chalcidoidea</taxon>
        <taxon>Agaonidae</taxon>
        <taxon>Agaoninae</taxon>
        <taxon>Ceratosolen</taxon>
    </lineage>
</organism>
<dbReference type="GeneID" id="105365548"/>
<feature type="region of interest" description="Disordered" evidence="2">
    <location>
        <begin position="83"/>
        <end position="106"/>
    </location>
</feature>
<proteinExistence type="predicted"/>
<gene>
    <name evidence="5 6" type="primary">LOC105365548</name>
</gene>
<keyword evidence="4" id="KW-1185">Reference proteome</keyword>
<evidence type="ECO:0000313" key="6">
    <source>
        <dbReference type="RefSeq" id="XP_011502045.1"/>
    </source>
</evidence>
<reference evidence="5 6" key="1">
    <citation type="submission" date="2025-04" db="UniProtKB">
        <authorList>
            <consortium name="RefSeq"/>
        </authorList>
    </citation>
    <scope>IDENTIFICATION</scope>
</reference>
<keyword evidence="3" id="KW-0812">Transmembrane</keyword>
<dbReference type="PANTHER" id="PTHR31019:SF1">
    <property type="entry name" value="SMALL INTEGRAL MEMBRANE PROTEIN 14"/>
    <property type="match status" value="1"/>
</dbReference>
<dbReference type="Pfam" id="PF11027">
    <property type="entry name" value="DUF2615"/>
    <property type="match status" value="1"/>
</dbReference>
<evidence type="ECO:0000313" key="5">
    <source>
        <dbReference type="RefSeq" id="XP_011502044.1"/>
    </source>
</evidence>
<keyword evidence="3" id="KW-0472">Membrane</keyword>